<dbReference type="Proteomes" id="UP001236723">
    <property type="component" value="Unassembled WGS sequence"/>
</dbReference>
<dbReference type="SUPFAM" id="SSF54427">
    <property type="entry name" value="NTF2-like"/>
    <property type="match status" value="1"/>
</dbReference>
<evidence type="ECO:0000313" key="3">
    <source>
        <dbReference type="Proteomes" id="UP001236723"/>
    </source>
</evidence>
<dbReference type="Pfam" id="PF14534">
    <property type="entry name" value="DUF4440"/>
    <property type="match status" value="1"/>
</dbReference>
<evidence type="ECO:0000313" key="2">
    <source>
        <dbReference type="EMBL" id="MDQ0350374.1"/>
    </source>
</evidence>
<dbReference type="EMBL" id="JAUSUP010000001">
    <property type="protein sequence ID" value="MDQ0350374.1"/>
    <property type="molecule type" value="Genomic_DNA"/>
</dbReference>
<accession>A0ABU0DPK3</accession>
<keyword evidence="3" id="KW-1185">Reference proteome</keyword>
<sequence length="119" mass="13708">MDHKKELTEHLYSLEATLLKGEVRKSAETLNELIADDFVEFSSTGVIYDKENILKRLPSEDDPGITLSNFQIKHLSPTCVLTTFKIFIESKQKFSLRSSVWKLNNEKWQMTFHQGTNTG</sequence>
<dbReference type="Gene3D" id="3.10.450.50">
    <property type="match status" value="1"/>
</dbReference>
<protein>
    <recommendedName>
        <fullName evidence="1">DUF4440 domain-containing protein</fullName>
    </recommendedName>
</protein>
<organism evidence="2 3">
    <name type="scientific">Alkalibacillus filiformis</name>
    <dbReference type="NCBI Taxonomy" id="200990"/>
    <lineage>
        <taxon>Bacteria</taxon>
        <taxon>Bacillati</taxon>
        <taxon>Bacillota</taxon>
        <taxon>Bacilli</taxon>
        <taxon>Bacillales</taxon>
        <taxon>Bacillaceae</taxon>
        <taxon>Alkalibacillus</taxon>
    </lineage>
</organism>
<proteinExistence type="predicted"/>
<dbReference type="InterPro" id="IPR027843">
    <property type="entry name" value="DUF4440"/>
</dbReference>
<feature type="domain" description="DUF4440" evidence="1">
    <location>
        <begin position="13"/>
        <end position="110"/>
    </location>
</feature>
<name>A0ABU0DPK3_9BACI</name>
<dbReference type="InterPro" id="IPR032710">
    <property type="entry name" value="NTF2-like_dom_sf"/>
</dbReference>
<comment type="caution">
    <text evidence="2">The sequence shown here is derived from an EMBL/GenBank/DDBJ whole genome shotgun (WGS) entry which is preliminary data.</text>
</comment>
<reference evidence="2 3" key="1">
    <citation type="submission" date="2023-07" db="EMBL/GenBank/DDBJ databases">
        <title>Genomic Encyclopedia of Type Strains, Phase IV (KMG-IV): sequencing the most valuable type-strain genomes for metagenomic binning, comparative biology and taxonomic classification.</title>
        <authorList>
            <person name="Goeker M."/>
        </authorList>
    </citation>
    <scope>NUCLEOTIDE SEQUENCE [LARGE SCALE GENOMIC DNA]</scope>
    <source>
        <strain evidence="2 3">DSM 15448</strain>
    </source>
</reference>
<gene>
    <name evidence="2" type="ORF">J2R98_000177</name>
</gene>
<evidence type="ECO:0000259" key="1">
    <source>
        <dbReference type="Pfam" id="PF14534"/>
    </source>
</evidence>
<dbReference type="RefSeq" id="WP_307065164.1">
    <property type="nucleotide sequence ID" value="NZ_JAUSUP010000001.1"/>
</dbReference>